<gene>
    <name evidence="3" type="ORF">AWM79_17300</name>
</gene>
<dbReference type="CDD" id="cd06558">
    <property type="entry name" value="crotonase-like"/>
    <property type="match status" value="1"/>
</dbReference>
<keyword evidence="2" id="KW-0456">Lyase</keyword>
<dbReference type="InterPro" id="IPR029045">
    <property type="entry name" value="ClpP/crotonase-like_dom_sf"/>
</dbReference>
<evidence type="ECO:0000313" key="3">
    <source>
        <dbReference type="EMBL" id="AMB86958.1"/>
    </source>
</evidence>
<dbReference type="PANTHER" id="PTHR11941">
    <property type="entry name" value="ENOYL-COA HYDRATASE-RELATED"/>
    <property type="match status" value="1"/>
</dbReference>
<evidence type="ECO:0000313" key="4">
    <source>
        <dbReference type="Proteomes" id="UP000063229"/>
    </source>
</evidence>
<dbReference type="GO" id="GO:0006635">
    <property type="term" value="P:fatty acid beta-oxidation"/>
    <property type="evidence" value="ECO:0007669"/>
    <property type="project" value="TreeGrafter"/>
</dbReference>
<name>A0A0X1T4G0_PSEAA</name>
<dbReference type="RefSeq" id="WP_060783369.1">
    <property type="nucleotide sequence ID" value="NZ_CP014135.1"/>
</dbReference>
<dbReference type="PANTHER" id="PTHR11941:SF54">
    <property type="entry name" value="ENOYL-COA HYDRATASE, MITOCHONDRIAL"/>
    <property type="match status" value="1"/>
</dbReference>
<proteinExistence type="inferred from homology"/>
<dbReference type="Pfam" id="PF00378">
    <property type="entry name" value="ECH_1"/>
    <property type="match status" value="1"/>
</dbReference>
<evidence type="ECO:0000256" key="2">
    <source>
        <dbReference type="ARBA" id="ARBA00023239"/>
    </source>
</evidence>
<dbReference type="Proteomes" id="UP000063229">
    <property type="component" value="Chromosome"/>
</dbReference>
<organism evidence="3 4">
    <name type="scientific">Pseudomonas agarici</name>
    <dbReference type="NCBI Taxonomy" id="46677"/>
    <lineage>
        <taxon>Bacteria</taxon>
        <taxon>Pseudomonadati</taxon>
        <taxon>Pseudomonadota</taxon>
        <taxon>Gammaproteobacteria</taxon>
        <taxon>Pseudomonadales</taxon>
        <taxon>Pseudomonadaceae</taxon>
        <taxon>Pseudomonas</taxon>
    </lineage>
</organism>
<dbReference type="InterPro" id="IPR001753">
    <property type="entry name" value="Enoyl-CoA_hydra/iso"/>
</dbReference>
<keyword evidence="4" id="KW-1185">Reference proteome</keyword>
<sequence>MSPVDLALPPLLSIDRSIARITLQRPKQANRIEHDDLAVLLEHFTHLSGNSAVRAVVLQSQGRHFSSGYDIGSIQNIALSQPDGIIENPFEPVIEALERLPQVTIARLHGGVYGGSIDLALACDFRVGVAASEMFMPAAALGLLYYPSGIKRFVSRLGVDRTKQLFLLAEKVYAEEMLRIGFLTDLVDADALDAHVTALANCVSSLAPLALKETKRAINALARGDFDLDDFKRCEARLLRSNDLKEGQAAWHEKRPANFSGH</sequence>
<evidence type="ECO:0008006" key="5">
    <source>
        <dbReference type="Google" id="ProtNLM"/>
    </source>
</evidence>
<dbReference type="KEGG" id="pagb:AWM79_17300"/>
<dbReference type="EMBL" id="CP014135">
    <property type="protein sequence ID" value="AMB86958.1"/>
    <property type="molecule type" value="Genomic_DNA"/>
</dbReference>
<dbReference type="Gene3D" id="1.10.12.10">
    <property type="entry name" value="Lyase 2-enoyl-coa Hydratase, Chain A, domain 2"/>
    <property type="match status" value="1"/>
</dbReference>
<evidence type="ECO:0000256" key="1">
    <source>
        <dbReference type="ARBA" id="ARBA00005254"/>
    </source>
</evidence>
<protein>
    <recommendedName>
        <fullName evidence="5">3-hydroxybutyryl-CoA dehydratase</fullName>
    </recommendedName>
</protein>
<reference evidence="3 4" key="1">
    <citation type="submission" date="2016-01" db="EMBL/GenBank/DDBJ databases">
        <authorList>
            <person name="McClelland M."/>
            <person name="Jain A."/>
            <person name="Saraogi P."/>
            <person name="Mendelson R."/>
            <person name="Westerman R."/>
            <person name="SanMiguel P."/>
            <person name="Csonka L."/>
        </authorList>
    </citation>
    <scope>NUCLEOTIDE SEQUENCE [LARGE SCALE GENOMIC DNA]</scope>
    <source>
        <strain evidence="3 4">NCPPB 2472</strain>
    </source>
</reference>
<accession>A0A0X1T4G0</accession>
<dbReference type="InterPro" id="IPR014748">
    <property type="entry name" value="Enoyl-CoA_hydra_C"/>
</dbReference>
<comment type="similarity">
    <text evidence="1">Belongs to the enoyl-CoA hydratase/isomerase family.</text>
</comment>
<dbReference type="GO" id="GO:0016829">
    <property type="term" value="F:lyase activity"/>
    <property type="evidence" value="ECO:0007669"/>
    <property type="project" value="UniProtKB-KW"/>
</dbReference>
<dbReference type="STRING" id="46677.AWM79_17300"/>
<dbReference type="Gene3D" id="3.90.226.10">
    <property type="entry name" value="2-enoyl-CoA Hydratase, Chain A, domain 1"/>
    <property type="match status" value="1"/>
</dbReference>
<dbReference type="AlphaFoldDB" id="A0A0X1T4G0"/>
<dbReference type="SUPFAM" id="SSF52096">
    <property type="entry name" value="ClpP/crotonase"/>
    <property type="match status" value="1"/>
</dbReference>